<evidence type="ECO:0000313" key="12">
    <source>
        <dbReference type="Proteomes" id="UP001107558"/>
    </source>
</evidence>
<evidence type="ECO:0000259" key="10">
    <source>
        <dbReference type="PROSITE" id="PS50119"/>
    </source>
</evidence>
<dbReference type="PROSITE" id="PS50089">
    <property type="entry name" value="ZF_RING_2"/>
    <property type="match status" value="1"/>
</dbReference>
<evidence type="ECO:0000256" key="8">
    <source>
        <dbReference type="SAM" id="MobiDB-lite"/>
    </source>
</evidence>
<evidence type="ECO:0000256" key="7">
    <source>
        <dbReference type="SAM" id="Coils"/>
    </source>
</evidence>
<keyword evidence="2" id="KW-0677">Repeat</keyword>
<dbReference type="SMART" id="SM00336">
    <property type="entry name" value="BBOX"/>
    <property type="match status" value="2"/>
</dbReference>
<evidence type="ECO:0000256" key="2">
    <source>
        <dbReference type="ARBA" id="ARBA00022737"/>
    </source>
</evidence>
<dbReference type="InterPro" id="IPR000315">
    <property type="entry name" value="Znf_B-box"/>
</dbReference>
<dbReference type="Proteomes" id="UP001107558">
    <property type="component" value="Chromosome 3"/>
</dbReference>
<reference evidence="11" key="1">
    <citation type="submission" date="2021-03" db="EMBL/GenBank/DDBJ databases">
        <title>Chromosome level genome of the anhydrobiotic midge Polypedilum vanderplanki.</title>
        <authorList>
            <person name="Yoshida Y."/>
            <person name="Kikawada T."/>
            <person name="Gusev O."/>
        </authorList>
    </citation>
    <scope>NUCLEOTIDE SEQUENCE</scope>
    <source>
        <strain evidence="11">NIAS01</strain>
        <tissue evidence="11">Whole body or cell culture</tissue>
    </source>
</reference>
<evidence type="ECO:0000259" key="9">
    <source>
        <dbReference type="PROSITE" id="PS50089"/>
    </source>
</evidence>
<organism evidence="11 12">
    <name type="scientific">Polypedilum vanderplanki</name>
    <name type="common">Sleeping chironomid midge</name>
    <dbReference type="NCBI Taxonomy" id="319348"/>
    <lineage>
        <taxon>Eukaryota</taxon>
        <taxon>Metazoa</taxon>
        <taxon>Ecdysozoa</taxon>
        <taxon>Arthropoda</taxon>
        <taxon>Hexapoda</taxon>
        <taxon>Insecta</taxon>
        <taxon>Pterygota</taxon>
        <taxon>Neoptera</taxon>
        <taxon>Endopterygota</taxon>
        <taxon>Diptera</taxon>
        <taxon>Nematocera</taxon>
        <taxon>Chironomoidea</taxon>
        <taxon>Chironomidae</taxon>
        <taxon>Chironominae</taxon>
        <taxon>Polypedilum</taxon>
        <taxon>Polypedilum</taxon>
    </lineage>
</organism>
<dbReference type="Pfam" id="PF00643">
    <property type="entry name" value="zf-B_box"/>
    <property type="match status" value="1"/>
</dbReference>
<proteinExistence type="predicted"/>
<dbReference type="InterPro" id="IPR001841">
    <property type="entry name" value="Znf_RING"/>
</dbReference>
<feature type="domain" description="B box-type" evidence="10">
    <location>
        <begin position="147"/>
        <end position="194"/>
    </location>
</feature>
<dbReference type="Pfam" id="PF01436">
    <property type="entry name" value="NHL"/>
    <property type="match status" value="2"/>
</dbReference>
<feature type="region of interest" description="Disordered" evidence="8">
    <location>
        <begin position="1"/>
        <end position="36"/>
    </location>
</feature>
<evidence type="ECO:0000313" key="11">
    <source>
        <dbReference type="EMBL" id="KAG5671796.1"/>
    </source>
</evidence>
<feature type="coiled-coil region" evidence="7">
    <location>
        <begin position="273"/>
        <end position="300"/>
    </location>
</feature>
<evidence type="ECO:0000256" key="4">
    <source>
        <dbReference type="ARBA" id="ARBA00022833"/>
    </source>
</evidence>
<dbReference type="InterPro" id="IPR017907">
    <property type="entry name" value="Znf_RING_CS"/>
</dbReference>
<keyword evidence="1" id="KW-0479">Metal-binding</keyword>
<dbReference type="GO" id="GO:0008270">
    <property type="term" value="F:zinc ion binding"/>
    <property type="evidence" value="ECO:0007669"/>
    <property type="project" value="UniProtKB-KW"/>
</dbReference>
<dbReference type="SUPFAM" id="SSF57845">
    <property type="entry name" value="B-box zinc-binding domain"/>
    <property type="match status" value="1"/>
</dbReference>
<dbReference type="CDD" id="cd20482">
    <property type="entry name" value="CC_brat-like"/>
    <property type="match status" value="1"/>
</dbReference>
<feature type="compositionally biased region" description="Low complexity" evidence="8">
    <location>
        <begin position="12"/>
        <end position="36"/>
    </location>
</feature>
<dbReference type="InterPro" id="IPR047153">
    <property type="entry name" value="TRIM45/56/19-like"/>
</dbReference>
<evidence type="ECO:0000256" key="3">
    <source>
        <dbReference type="ARBA" id="ARBA00022771"/>
    </source>
</evidence>
<evidence type="ECO:0000256" key="1">
    <source>
        <dbReference type="ARBA" id="ARBA00022723"/>
    </source>
</evidence>
<sequence>MELVDTAPSPSPISSSPSSPLPTSSTDSSITTTTSTVSVSENIFSGETFTTNGNGEEVAVEPLEGVNDGKDENCKNCQKKLILPRVLSCLHFFCDPCISKLSLEDSSEEAVIECPTCDQITKVPRGPSSLPFHFILTNILDLATTDISTLLCTSCKSKEEAISRCNGCANFLCTDCDKAHRTMRCFEEHQVVTLEASGTIHKPLYCSVHATENLKYFCYSCETPVCNECLISDHKATEHRYEVISEAEKSMRMDVENLLKNTRGKIDYCDVQNSKLVASLQELQQKHDTARNEINKAYDVIISAIEKRKEQMLLDLGSLHAEREIKIMEQLHQIENTVEQMEYCAMFTRKLLDNGNGHEILSMKKMISLQLMKLIGKIPKIDANYSLEFISNTNKFQEMVPKLFGKFQTESTIIPKEATPPPTLPSMPSLHESTIKSSTIMTNGSSSGNGSSITTGSVSVTASSPISLPTSLQSSFDGDISNSISGFGKNFSSLMPASLITPESPTPIVPAATAQLNVVTPPVSSMVEYNLHRLAASMVESTTSDLNETIIPAGSTVGTNFLLEEMLNGDQQMLNNLQALAKIGDMNNGNAINNLNNLGMMDSFMTSPSPILQTPSTLAAINDDMKLNCFSQFRTHDSNQNTSASSNGIGRPKALSMQIRVKFGALGQSRGQFNSPHGFCLGLDEEIIVADTNNHRIEVFDKSGTYKFHFGVPGKEEGQLWFPRKVAVMRPNSKFVVCDRGNERSRMQIFTKNGHYIKKIAIRYIDIVAGLAVTQQGHIVAVDSVSPTVFIISEDGDLVHWFDCSDHMREPSDIAINGNDFYVCDFKGHCVAVFSETGQFKTRIGSEKVTCFPNGIDISDAGDILIGDSHGNRFHVACYNRYGVLQCEYECPYVKVSRCCGLKITSEGYIVTLAKNNHHVLVLNTLYIQ</sequence>
<dbReference type="SMART" id="SM00184">
    <property type="entry name" value="RING"/>
    <property type="match status" value="1"/>
</dbReference>
<dbReference type="Gene3D" id="2.120.10.30">
    <property type="entry name" value="TolB, C-terminal domain"/>
    <property type="match status" value="1"/>
</dbReference>
<dbReference type="PROSITE" id="PS00518">
    <property type="entry name" value="ZF_RING_1"/>
    <property type="match status" value="1"/>
</dbReference>
<feature type="domain" description="B box-type" evidence="10">
    <location>
        <begin position="201"/>
        <end position="244"/>
    </location>
</feature>
<dbReference type="AlphaFoldDB" id="A0A9J6BPK6"/>
<dbReference type="EMBL" id="JADBJN010000003">
    <property type="protein sequence ID" value="KAG5671796.1"/>
    <property type="molecule type" value="Genomic_DNA"/>
</dbReference>
<dbReference type="PANTHER" id="PTHR25462:SF296">
    <property type="entry name" value="MEIOTIC P26, ISOFORM F"/>
    <property type="match status" value="1"/>
</dbReference>
<dbReference type="GO" id="GO:0061630">
    <property type="term" value="F:ubiquitin protein ligase activity"/>
    <property type="evidence" value="ECO:0007669"/>
    <property type="project" value="TreeGrafter"/>
</dbReference>
<keyword evidence="4" id="KW-0862">Zinc</keyword>
<dbReference type="SUPFAM" id="SSF101898">
    <property type="entry name" value="NHL repeat"/>
    <property type="match status" value="1"/>
</dbReference>
<dbReference type="PANTHER" id="PTHR25462">
    <property type="entry name" value="BONUS, ISOFORM C-RELATED"/>
    <property type="match status" value="1"/>
</dbReference>
<comment type="caution">
    <text evidence="11">The sequence shown here is derived from an EMBL/GenBank/DDBJ whole genome shotgun (WGS) entry which is preliminary data.</text>
</comment>
<dbReference type="CDD" id="cd14959">
    <property type="entry name" value="NHL_brat_like"/>
    <property type="match status" value="1"/>
</dbReference>
<dbReference type="Gene3D" id="3.30.160.60">
    <property type="entry name" value="Classic Zinc Finger"/>
    <property type="match status" value="1"/>
</dbReference>
<dbReference type="Gene3D" id="3.30.40.10">
    <property type="entry name" value="Zinc/RING finger domain, C3HC4 (zinc finger)"/>
    <property type="match status" value="1"/>
</dbReference>
<dbReference type="InterPro" id="IPR003649">
    <property type="entry name" value="Bbox_C"/>
</dbReference>
<dbReference type="GO" id="GO:0005654">
    <property type="term" value="C:nucleoplasm"/>
    <property type="evidence" value="ECO:0007669"/>
    <property type="project" value="TreeGrafter"/>
</dbReference>
<feature type="repeat" description="NHL" evidence="6">
    <location>
        <begin position="662"/>
        <end position="703"/>
    </location>
</feature>
<evidence type="ECO:0000256" key="5">
    <source>
        <dbReference type="PROSITE-ProRule" id="PRU00024"/>
    </source>
</evidence>
<accession>A0A9J6BPK6</accession>
<dbReference type="CDD" id="cd19798">
    <property type="entry name" value="Bbox2_BRAT-like"/>
    <property type="match status" value="1"/>
</dbReference>
<dbReference type="SUPFAM" id="SSF57850">
    <property type="entry name" value="RING/U-box"/>
    <property type="match status" value="1"/>
</dbReference>
<protein>
    <submittedName>
        <fullName evidence="11">Uncharacterized protein</fullName>
    </submittedName>
</protein>
<keyword evidence="12" id="KW-1185">Reference proteome</keyword>
<evidence type="ECO:0000256" key="6">
    <source>
        <dbReference type="PROSITE-ProRule" id="PRU00504"/>
    </source>
</evidence>
<feature type="domain" description="RING-type" evidence="9">
    <location>
        <begin position="74"/>
        <end position="118"/>
    </location>
</feature>
<dbReference type="PROSITE" id="PS50119">
    <property type="entry name" value="ZF_BBOX"/>
    <property type="match status" value="2"/>
</dbReference>
<dbReference type="OrthoDB" id="342730at2759"/>
<dbReference type="InterPro" id="IPR001258">
    <property type="entry name" value="NHL_repeat"/>
</dbReference>
<dbReference type="PROSITE" id="PS51125">
    <property type="entry name" value="NHL"/>
    <property type="match status" value="1"/>
</dbReference>
<keyword evidence="3 5" id="KW-0863">Zinc-finger</keyword>
<dbReference type="SMART" id="SM00502">
    <property type="entry name" value="BBC"/>
    <property type="match status" value="1"/>
</dbReference>
<name>A0A9J6BPK6_POLVA</name>
<dbReference type="InterPro" id="IPR011042">
    <property type="entry name" value="6-blade_b-propeller_TolB-like"/>
</dbReference>
<dbReference type="InterPro" id="IPR013083">
    <property type="entry name" value="Znf_RING/FYVE/PHD"/>
</dbReference>
<keyword evidence="7" id="KW-0175">Coiled coil</keyword>
<gene>
    <name evidence="11" type="ORF">PVAND_001972</name>
</gene>